<feature type="compositionally biased region" description="Basic and acidic residues" evidence="9">
    <location>
        <begin position="50"/>
        <end position="59"/>
    </location>
</feature>
<dbReference type="CDD" id="cd14708">
    <property type="entry name" value="bZIP_HBP1b-like"/>
    <property type="match status" value="1"/>
</dbReference>
<feature type="coiled-coil region" evidence="8">
    <location>
        <begin position="97"/>
        <end position="124"/>
    </location>
</feature>
<keyword evidence="6" id="KW-0804">Transcription</keyword>
<dbReference type="Proteomes" id="UP000594263">
    <property type="component" value="Unplaced"/>
</dbReference>
<evidence type="ECO:0000256" key="4">
    <source>
        <dbReference type="ARBA" id="ARBA00023125"/>
    </source>
</evidence>
<proteinExistence type="inferred from homology"/>
<evidence type="ECO:0000259" key="10">
    <source>
        <dbReference type="PROSITE" id="PS50217"/>
    </source>
</evidence>
<dbReference type="SMART" id="SM00338">
    <property type="entry name" value="BRLZ"/>
    <property type="match status" value="1"/>
</dbReference>
<dbReference type="PROSITE" id="PS00036">
    <property type="entry name" value="BZIP_BASIC"/>
    <property type="match status" value="1"/>
</dbReference>
<dbReference type="InterPro" id="IPR004827">
    <property type="entry name" value="bZIP"/>
</dbReference>
<dbReference type="EnsemblPlants" id="Kaladp0026s0114.3.v1.1">
    <property type="protein sequence ID" value="Kaladp0026s0114.3.v1.1"/>
    <property type="gene ID" value="Kaladp0026s0114.v1.1"/>
</dbReference>
<dbReference type="OMA" id="NHYFNLF"/>
<dbReference type="SUPFAM" id="SSF57959">
    <property type="entry name" value="Leucine zipper domain"/>
    <property type="match status" value="1"/>
</dbReference>
<protein>
    <submittedName>
        <fullName evidence="12">Uncharacterized protein</fullName>
    </submittedName>
</protein>
<evidence type="ECO:0000313" key="13">
    <source>
        <dbReference type="Proteomes" id="UP000594263"/>
    </source>
</evidence>
<comment type="similarity">
    <text evidence="2">Belongs to the bZIP family.</text>
</comment>
<dbReference type="PROSITE" id="PS50217">
    <property type="entry name" value="BZIP"/>
    <property type="match status" value="1"/>
</dbReference>
<dbReference type="EnsemblPlants" id="Kaladp0026s0114.1.v1.1">
    <property type="protein sequence ID" value="Kaladp0026s0114.1.v1.1"/>
    <property type="gene ID" value="Kaladp0026s0114.v1.1"/>
</dbReference>
<evidence type="ECO:0000256" key="2">
    <source>
        <dbReference type="ARBA" id="ARBA00007163"/>
    </source>
</evidence>
<dbReference type="InterPro" id="IPR025422">
    <property type="entry name" value="TGA_domain"/>
</dbReference>
<keyword evidence="4" id="KW-0238">DNA-binding</keyword>
<evidence type="ECO:0000313" key="12">
    <source>
        <dbReference type="EnsemblPlants" id="Kaladp0026s0114.1.v1.1"/>
    </source>
</evidence>
<evidence type="ECO:0000256" key="3">
    <source>
        <dbReference type="ARBA" id="ARBA00023015"/>
    </source>
</evidence>
<evidence type="ECO:0000256" key="6">
    <source>
        <dbReference type="ARBA" id="ARBA00023163"/>
    </source>
</evidence>
<keyword evidence="13" id="KW-1185">Reference proteome</keyword>
<keyword evidence="8" id="KW-0175">Coiled coil</keyword>
<reference evidence="12" key="1">
    <citation type="submission" date="2021-01" db="UniProtKB">
        <authorList>
            <consortium name="EnsemblPlants"/>
        </authorList>
    </citation>
    <scope>IDENTIFICATION</scope>
</reference>
<dbReference type="GO" id="GO:0006351">
    <property type="term" value="P:DNA-templated transcription"/>
    <property type="evidence" value="ECO:0007669"/>
    <property type="project" value="InterPro"/>
</dbReference>
<evidence type="ECO:0000256" key="7">
    <source>
        <dbReference type="ARBA" id="ARBA00023242"/>
    </source>
</evidence>
<dbReference type="Pfam" id="PF00170">
    <property type="entry name" value="bZIP_1"/>
    <property type="match status" value="1"/>
</dbReference>
<name>A0A7N0T9R9_KALFE</name>
<organism evidence="12 13">
    <name type="scientific">Kalanchoe fedtschenkoi</name>
    <name type="common">Lavender scallops</name>
    <name type="synonym">South American air plant</name>
    <dbReference type="NCBI Taxonomy" id="63787"/>
    <lineage>
        <taxon>Eukaryota</taxon>
        <taxon>Viridiplantae</taxon>
        <taxon>Streptophyta</taxon>
        <taxon>Embryophyta</taxon>
        <taxon>Tracheophyta</taxon>
        <taxon>Spermatophyta</taxon>
        <taxon>Magnoliopsida</taxon>
        <taxon>eudicotyledons</taxon>
        <taxon>Gunneridae</taxon>
        <taxon>Pentapetalae</taxon>
        <taxon>Saxifragales</taxon>
        <taxon>Crassulaceae</taxon>
        <taxon>Kalanchoe</taxon>
    </lineage>
</organism>
<evidence type="ECO:0000256" key="5">
    <source>
        <dbReference type="ARBA" id="ARBA00023159"/>
    </source>
</evidence>
<dbReference type="InterPro" id="IPR046347">
    <property type="entry name" value="bZIP_sf"/>
</dbReference>
<dbReference type="Gramene" id="Kaladp0026s0114.1.v1.1">
    <property type="protein sequence ID" value="Kaladp0026s0114.1.v1.1"/>
    <property type="gene ID" value="Kaladp0026s0114.v1.1"/>
</dbReference>
<evidence type="ECO:0000256" key="9">
    <source>
        <dbReference type="SAM" id="MobiDB-lite"/>
    </source>
</evidence>
<dbReference type="GO" id="GO:0043565">
    <property type="term" value="F:sequence-specific DNA binding"/>
    <property type="evidence" value="ECO:0007669"/>
    <property type="project" value="InterPro"/>
</dbReference>
<evidence type="ECO:0000259" key="11">
    <source>
        <dbReference type="PROSITE" id="PS51806"/>
    </source>
</evidence>
<dbReference type="Pfam" id="PF14144">
    <property type="entry name" value="DOG1"/>
    <property type="match status" value="1"/>
</dbReference>
<dbReference type="PANTHER" id="PTHR45693:SF36">
    <property type="entry name" value="TRANSCRIPTION FACTOR TGA4"/>
    <property type="match status" value="1"/>
</dbReference>
<dbReference type="AlphaFoldDB" id="A0A7N0T9R9"/>
<dbReference type="GO" id="GO:0005634">
    <property type="term" value="C:nucleus"/>
    <property type="evidence" value="ECO:0007669"/>
    <property type="project" value="UniProtKB-SubCell"/>
</dbReference>
<accession>A0A7N0T9R9</accession>
<dbReference type="Gramene" id="Kaladp0026s0114.3.v1.1">
    <property type="protein sequence ID" value="Kaladp0026s0114.3.v1.1"/>
    <property type="gene ID" value="Kaladp0026s0114.v1.1"/>
</dbReference>
<sequence>MHSPSTHFVPPRRMGLYDPVHPISMWGETFKGNGFQFTSGATILEVESKLDNQSEDTSHDTLGPVNNYDEEGSKPNDKIQRRLAQNREAARKSRLRKKAYVQQLESSRLKLIQLEQELDRTRQQGMYLGGGLDAAHLGFSGAVNSGSFTYGIAGFELEYGQWVEEQNREITILRAALEANIGDAELKVLVDGSMSHYSELFRIKAAAAKADVFYLMSGMWKTTAERFFLWIGGFRPSELLKQILVPQIDPLSEQQLLDVCNLKRSCQQAEDALSQGMDKLQQIVADTIATGELGDGRYIPQMSSAMEKLEALVSFVNQADHLREETLQQMSRNLTIRQSARGLLALGEYFQRLRALSSLWTTRPREAA</sequence>
<evidence type="ECO:0000256" key="8">
    <source>
        <dbReference type="SAM" id="Coils"/>
    </source>
</evidence>
<keyword evidence="5" id="KW-0010">Activator</keyword>
<keyword evidence="3" id="KW-0805">Transcription regulation</keyword>
<dbReference type="FunFam" id="1.20.5.170:FF:000019">
    <property type="entry name" value="BZIP family transcription factor"/>
    <property type="match status" value="1"/>
</dbReference>
<feature type="domain" description="BZIP" evidence="10">
    <location>
        <begin position="76"/>
        <end position="118"/>
    </location>
</feature>
<dbReference type="PROSITE" id="PS51806">
    <property type="entry name" value="DOG1"/>
    <property type="match status" value="1"/>
</dbReference>
<dbReference type="GO" id="GO:0003700">
    <property type="term" value="F:DNA-binding transcription factor activity"/>
    <property type="evidence" value="ECO:0007669"/>
    <property type="project" value="InterPro"/>
</dbReference>
<dbReference type="Gene3D" id="1.20.5.170">
    <property type="match status" value="1"/>
</dbReference>
<feature type="domain" description="DOG1" evidence="11">
    <location>
        <begin position="152"/>
        <end position="363"/>
    </location>
</feature>
<comment type="subcellular location">
    <subcellularLocation>
        <location evidence="1">Nucleus</location>
    </subcellularLocation>
</comment>
<feature type="region of interest" description="Disordered" evidence="9">
    <location>
        <begin position="50"/>
        <end position="76"/>
    </location>
</feature>
<evidence type="ECO:0000256" key="1">
    <source>
        <dbReference type="ARBA" id="ARBA00004123"/>
    </source>
</evidence>
<keyword evidence="7" id="KW-0539">Nucleus</keyword>
<dbReference type="PANTHER" id="PTHR45693">
    <property type="entry name" value="TRANSCRIPTION FACTOR TGA9"/>
    <property type="match status" value="1"/>
</dbReference>